<dbReference type="GO" id="GO:0032259">
    <property type="term" value="P:methylation"/>
    <property type="evidence" value="ECO:0007669"/>
    <property type="project" value="UniProtKB-KW"/>
</dbReference>
<evidence type="ECO:0000313" key="3">
    <source>
        <dbReference type="Proteomes" id="UP000318102"/>
    </source>
</evidence>
<proteinExistence type="predicted"/>
<accession>A0A559IL57</accession>
<dbReference type="Pfam" id="PF08241">
    <property type="entry name" value="Methyltransf_11"/>
    <property type="match status" value="1"/>
</dbReference>
<dbReference type="Gene3D" id="3.40.50.150">
    <property type="entry name" value="Vaccinia Virus protein VP39"/>
    <property type="match status" value="1"/>
</dbReference>
<dbReference type="PANTHER" id="PTHR43861:SF1">
    <property type="entry name" value="TRANS-ACONITATE 2-METHYLTRANSFERASE"/>
    <property type="match status" value="1"/>
</dbReference>
<keyword evidence="2" id="KW-0808">Transferase</keyword>
<evidence type="ECO:0000313" key="2">
    <source>
        <dbReference type="EMBL" id="TVX88270.1"/>
    </source>
</evidence>
<sequence>MTIVNWDASQYDNWHDYVSIHGQGVMEWLQPQAKENIIDLGCGTGELTNLIAQAGTNVIGIDYSPEMIDQARMKYPQLRFNIEDGHCFTSIHPVDAVFSNAALHWMTRPADVIASVWNVLRPGGRFVAEFGGIGNISTVQSAIHTALQVGNQGANIESPWYFPSIGMYSSLLEQQGFQVRRAALFDRPTPLLADKSAFSVWLETFANVYFQHLDSKACYSYREHIEQLCYPKLFDHVNGRWVLDYVRLRIEAFKPLTTK</sequence>
<name>A0A559IL57_9BACL</name>
<reference evidence="2 3" key="1">
    <citation type="submission" date="2019-07" db="EMBL/GenBank/DDBJ databases">
        <authorList>
            <person name="Kim J."/>
        </authorList>
    </citation>
    <scope>NUCLEOTIDE SEQUENCE [LARGE SCALE GENOMIC DNA]</scope>
    <source>
        <strain evidence="2 3">N4</strain>
    </source>
</reference>
<keyword evidence="3" id="KW-1185">Reference proteome</keyword>
<evidence type="ECO:0000259" key="1">
    <source>
        <dbReference type="Pfam" id="PF08241"/>
    </source>
</evidence>
<feature type="domain" description="Methyltransferase type 11" evidence="1">
    <location>
        <begin position="39"/>
        <end position="127"/>
    </location>
</feature>
<keyword evidence="2" id="KW-0489">Methyltransferase</keyword>
<protein>
    <submittedName>
        <fullName evidence="2">Methyltransferase domain-containing protein</fullName>
    </submittedName>
</protein>
<dbReference type="EMBL" id="VNJK01000003">
    <property type="protein sequence ID" value="TVX88270.1"/>
    <property type="molecule type" value="Genomic_DNA"/>
</dbReference>
<dbReference type="InterPro" id="IPR013216">
    <property type="entry name" value="Methyltransf_11"/>
</dbReference>
<dbReference type="AlphaFoldDB" id="A0A559IL57"/>
<dbReference type="InterPro" id="IPR029063">
    <property type="entry name" value="SAM-dependent_MTases_sf"/>
</dbReference>
<dbReference type="SUPFAM" id="SSF53335">
    <property type="entry name" value="S-adenosyl-L-methionine-dependent methyltransferases"/>
    <property type="match status" value="1"/>
</dbReference>
<dbReference type="RefSeq" id="WP_144993388.1">
    <property type="nucleotide sequence ID" value="NZ_VNJK01000003.1"/>
</dbReference>
<organism evidence="2 3">
    <name type="scientific">Paenibacillus agilis</name>
    <dbReference type="NCBI Taxonomy" id="3020863"/>
    <lineage>
        <taxon>Bacteria</taxon>
        <taxon>Bacillati</taxon>
        <taxon>Bacillota</taxon>
        <taxon>Bacilli</taxon>
        <taxon>Bacillales</taxon>
        <taxon>Paenibacillaceae</taxon>
        <taxon>Paenibacillus</taxon>
    </lineage>
</organism>
<comment type="caution">
    <text evidence="2">The sequence shown here is derived from an EMBL/GenBank/DDBJ whole genome shotgun (WGS) entry which is preliminary data.</text>
</comment>
<dbReference type="OrthoDB" id="9760689at2"/>
<dbReference type="PANTHER" id="PTHR43861">
    <property type="entry name" value="TRANS-ACONITATE 2-METHYLTRANSFERASE-RELATED"/>
    <property type="match status" value="1"/>
</dbReference>
<dbReference type="GO" id="GO:0008757">
    <property type="term" value="F:S-adenosylmethionine-dependent methyltransferase activity"/>
    <property type="evidence" value="ECO:0007669"/>
    <property type="project" value="InterPro"/>
</dbReference>
<dbReference type="Proteomes" id="UP000318102">
    <property type="component" value="Unassembled WGS sequence"/>
</dbReference>
<dbReference type="CDD" id="cd02440">
    <property type="entry name" value="AdoMet_MTases"/>
    <property type="match status" value="1"/>
</dbReference>
<gene>
    <name evidence="2" type="ORF">FPZ44_20465</name>
</gene>